<dbReference type="PRINTS" id="PR00447">
    <property type="entry name" value="NATRESASSCMP"/>
</dbReference>
<evidence type="ECO:0000256" key="3">
    <source>
        <dbReference type="ARBA" id="ARBA00022692"/>
    </source>
</evidence>
<dbReference type="PANTHER" id="PTHR11706">
    <property type="entry name" value="SOLUTE CARRIER PROTEIN FAMILY 11 MEMBER"/>
    <property type="match status" value="1"/>
</dbReference>
<dbReference type="GO" id="GO:0015293">
    <property type="term" value="F:symporter activity"/>
    <property type="evidence" value="ECO:0007669"/>
    <property type="project" value="UniProtKB-KW"/>
</dbReference>
<keyword evidence="5 7" id="KW-1133">Transmembrane helix</keyword>
<sequence length="237" mass="25241">MLNKKGQKPLDMTIGGLLLLVAIVYVAELLFAHPSGAQLTAGILVPTLNNSHQIYLAAGILGATVIPQVIYLHSALFKNTYNQTVNKRLRSTKFDVSIAMVIAYRTLEPLVGKAASILFGVSLIASGLSSTVVGTMAGQVVMQGFVRITIPMWLRRSITMAPSFFVIGLGINTTQILVMSQVTLSFGIALAIIPLVLFTASSDIMGRHTNSKTVTTAGSVIIGLVLLLNAYLLTTLI</sequence>
<name>S7JB09_VIBFL</name>
<evidence type="ECO:0000256" key="4">
    <source>
        <dbReference type="ARBA" id="ARBA00022847"/>
    </source>
</evidence>
<dbReference type="PANTHER" id="PTHR11706:SF33">
    <property type="entry name" value="NATURAL RESISTANCE-ASSOCIATED MACROPHAGE PROTEIN 2"/>
    <property type="match status" value="1"/>
</dbReference>
<feature type="transmembrane region" description="Helical" evidence="7">
    <location>
        <begin position="213"/>
        <end position="233"/>
    </location>
</feature>
<dbReference type="GO" id="GO:0034755">
    <property type="term" value="P:iron ion transmembrane transport"/>
    <property type="evidence" value="ECO:0007669"/>
    <property type="project" value="TreeGrafter"/>
</dbReference>
<dbReference type="NCBIfam" id="NF037982">
    <property type="entry name" value="Nramp_1"/>
    <property type="match status" value="1"/>
</dbReference>
<keyword evidence="3 7" id="KW-0812">Transmembrane</keyword>
<dbReference type="Pfam" id="PF01566">
    <property type="entry name" value="Nramp"/>
    <property type="match status" value="1"/>
</dbReference>
<evidence type="ECO:0000256" key="1">
    <source>
        <dbReference type="ARBA" id="ARBA00004141"/>
    </source>
</evidence>
<comment type="caution">
    <text evidence="8">The sequence shown here is derived from an EMBL/GenBank/DDBJ whole genome shotgun (WGS) entry which is preliminary data.</text>
</comment>
<protein>
    <submittedName>
        <fullName evidence="8">Manganese transport protein MntH</fullName>
    </submittedName>
</protein>
<organism evidence="8 9">
    <name type="scientific">Vibrio fluvialis PG41</name>
    <dbReference type="NCBI Taxonomy" id="1336752"/>
    <lineage>
        <taxon>Bacteria</taxon>
        <taxon>Pseudomonadati</taxon>
        <taxon>Pseudomonadota</taxon>
        <taxon>Gammaproteobacteria</taxon>
        <taxon>Vibrionales</taxon>
        <taxon>Vibrionaceae</taxon>
        <taxon>Vibrio</taxon>
    </lineage>
</organism>
<keyword evidence="4" id="KW-0769">Symport</keyword>
<dbReference type="GO" id="GO:0005886">
    <property type="term" value="C:plasma membrane"/>
    <property type="evidence" value="ECO:0007669"/>
    <property type="project" value="TreeGrafter"/>
</dbReference>
<dbReference type="GO" id="GO:0005384">
    <property type="term" value="F:manganese ion transmembrane transporter activity"/>
    <property type="evidence" value="ECO:0007669"/>
    <property type="project" value="TreeGrafter"/>
</dbReference>
<evidence type="ECO:0000256" key="5">
    <source>
        <dbReference type="ARBA" id="ARBA00022989"/>
    </source>
</evidence>
<dbReference type="AlphaFoldDB" id="S7JB09"/>
<feature type="transmembrane region" description="Helical" evidence="7">
    <location>
        <begin position="53"/>
        <end position="73"/>
    </location>
</feature>
<keyword evidence="2" id="KW-0813">Transport</keyword>
<dbReference type="PATRIC" id="fig|1336752.4.peg.3409"/>
<feature type="transmembrane region" description="Helical" evidence="7">
    <location>
        <begin position="117"/>
        <end position="137"/>
    </location>
</feature>
<reference evidence="8 9" key="1">
    <citation type="journal article" date="2013" name="Gut Pathog.">
        <title>Evidence of a new metabolic capacity in an emerging diarrheal pathogen: lessons from the draft genomes of Vibrio fluvialis strains PG41 and I21563.</title>
        <authorList>
            <person name="Khatri I."/>
            <person name="Mahajan S."/>
            <person name="Dureja C."/>
            <person name="Subramanian S."/>
            <person name="Raychaudhuri S."/>
        </authorList>
    </citation>
    <scope>NUCLEOTIDE SEQUENCE [LARGE SCALE GENOMIC DNA]</scope>
    <source>
        <strain evidence="8 9">PG41</strain>
    </source>
</reference>
<feature type="transmembrane region" description="Helical" evidence="7">
    <location>
        <begin position="12"/>
        <end position="33"/>
    </location>
</feature>
<evidence type="ECO:0000256" key="7">
    <source>
        <dbReference type="SAM" id="Phobius"/>
    </source>
</evidence>
<evidence type="ECO:0000313" key="8">
    <source>
        <dbReference type="EMBL" id="EPP21131.1"/>
    </source>
</evidence>
<dbReference type="EMBL" id="ASXS01000015">
    <property type="protein sequence ID" value="EPP21131.1"/>
    <property type="molecule type" value="Genomic_DNA"/>
</dbReference>
<feature type="transmembrane region" description="Helical" evidence="7">
    <location>
        <begin position="158"/>
        <end position="178"/>
    </location>
</feature>
<comment type="subcellular location">
    <subcellularLocation>
        <location evidence="1">Membrane</location>
        <topology evidence="1">Multi-pass membrane protein</topology>
    </subcellularLocation>
</comment>
<evidence type="ECO:0000313" key="9">
    <source>
        <dbReference type="Proteomes" id="UP000014854"/>
    </source>
</evidence>
<dbReference type="GO" id="GO:0015086">
    <property type="term" value="F:cadmium ion transmembrane transporter activity"/>
    <property type="evidence" value="ECO:0007669"/>
    <property type="project" value="TreeGrafter"/>
</dbReference>
<dbReference type="Proteomes" id="UP000014854">
    <property type="component" value="Unassembled WGS sequence"/>
</dbReference>
<gene>
    <name evidence="8" type="ORF">L910_1559</name>
</gene>
<keyword evidence="6 7" id="KW-0472">Membrane</keyword>
<feature type="transmembrane region" description="Helical" evidence="7">
    <location>
        <begin position="184"/>
        <end position="201"/>
    </location>
</feature>
<evidence type="ECO:0000256" key="2">
    <source>
        <dbReference type="ARBA" id="ARBA00022448"/>
    </source>
</evidence>
<accession>S7JB09</accession>
<dbReference type="InterPro" id="IPR001046">
    <property type="entry name" value="NRAMP_fam"/>
</dbReference>
<evidence type="ECO:0000256" key="6">
    <source>
        <dbReference type="ARBA" id="ARBA00023136"/>
    </source>
</evidence>
<proteinExistence type="predicted"/>